<dbReference type="InterPro" id="IPR000210">
    <property type="entry name" value="BTB/POZ_dom"/>
</dbReference>
<dbReference type="SUPFAM" id="SSF54695">
    <property type="entry name" value="POZ domain"/>
    <property type="match status" value="1"/>
</dbReference>
<organism evidence="3 4">
    <name type="scientific">Nematostella vectensis</name>
    <name type="common">Starlet sea anemone</name>
    <dbReference type="NCBI Taxonomy" id="45351"/>
    <lineage>
        <taxon>Eukaryota</taxon>
        <taxon>Metazoa</taxon>
        <taxon>Cnidaria</taxon>
        <taxon>Anthozoa</taxon>
        <taxon>Hexacorallia</taxon>
        <taxon>Actiniaria</taxon>
        <taxon>Edwardsiidae</taxon>
        <taxon>Nematostella</taxon>
    </lineage>
</organism>
<evidence type="ECO:0000313" key="3">
    <source>
        <dbReference type="EMBL" id="EDO47648.1"/>
    </source>
</evidence>
<feature type="coiled-coil region" evidence="1">
    <location>
        <begin position="580"/>
        <end position="607"/>
    </location>
</feature>
<name>A7RLR1_NEMVE</name>
<evidence type="ECO:0000256" key="1">
    <source>
        <dbReference type="SAM" id="Coils"/>
    </source>
</evidence>
<dbReference type="InParanoid" id="A7RLR1"/>
<gene>
    <name evidence="3" type="ORF">NEMVEDRAFT_v1g198958</name>
</gene>
<dbReference type="InterPro" id="IPR011333">
    <property type="entry name" value="SKP1/BTB/POZ_sf"/>
</dbReference>
<keyword evidence="1" id="KW-0175">Coiled coil</keyword>
<keyword evidence="4" id="KW-1185">Reference proteome</keyword>
<evidence type="ECO:0000259" key="2">
    <source>
        <dbReference type="PROSITE" id="PS50097"/>
    </source>
</evidence>
<dbReference type="eggNOG" id="KOG4441">
    <property type="taxonomic scope" value="Eukaryota"/>
</dbReference>
<dbReference type="HOGENOM" id="CLU_401883_0_0_1"/>
<feature type="domain" description="BTB" evidence="2">
    <location>
        <begin position="430"/>
        <end position="490"/>
    </location>
</feature>
<sequence length="685" mass="78631">MACHHLLCALQDAFNGVLSSTMCITGCIQWRVIIFYVHYGMHSMACHLLLCALRDAFNGVSSSTMCITGCYSMELPFCTMFITGCIQWRVIIFYLHYRMPSMACHHLLCALQDAFNGVLSSTMCITGCIQWRVIIFYVHYGMHSMACHFVLCALRDAFKACHHLLFALRDSFNGVPSSTMFITGCIQRRVHLLFALRDAFNGVSSSTMCITGCIQRRVSSTMCITGCIQWRVIIYYVHYGMYSTACHHLLCALRDKFNGVSSSSMRITGCIEWRVIIYYVHYGMHSMACHHPLCALRDAFNAVSSSIMCITGCIQCRVIIYYVHYGMHTTACHRLQCALRDAFINVPILSVIARIWVKYLESTPPPSKNKQNKDIHKLTSCEIYTPISKSYPKATVSLRGIHATYRRYLPREPRGVMDEVPDFSSPWHFSDVVLVIEGTKFHVHRSTLSIWSPVFERMFTSGFTEKTAEEIPLPGKRAAEIEVLLRVMYTFGKAQPITEGNYTFLLELAEEYQMDRVKELCAEFLNYNLQESNCLKFYRVAEHFKLKEVMARSLEESRYQSLANLQDCEDFEKLGPEIQLKVYGEKIKELERTLQEYAKTCSALIDNIYRTVAARVQESGTDCDNIEVHRTGVREPFKMSCKCCRRRVQNTDCKLEYSAFRGLLKKLFDLEHYNRTARRAKNSGD</sequence>
<accession>A7RLR1</accession>
<dbReference type="PANTHER" id="PTHR22743">
    <property type="entry name" value="MEPRIN/TRAF-LIKE MATH FAMILY-C.ELEGANS"/>
    <property type="match status" value="1"/>
</dbReference>
<dbReference type="PROSITE" id="PS50097">
    <property type="entry name" value="BTB"/>
    <property type="match status" value="1"/>
</dbReference>
<protein>
    <recommendedName>
        <fullName evidence="2">BTB domain-containing protein</fullName>
    </recommendedName>
</protein>
<reference evidence="3 4" key="1">
    <citation type="journal article" date="2007" name="Science">
        <title>Sea anemone genome reveals ancestral eumetazoan gene repertoire and genomic organization.</title>
        <authorList>
            <person name="Putnam N.H."/>
            <person name="Srivastava M."/>
            <person name="Hellsten U."/>
            <person name="Dirks B."/>
            <person name="Chapman J."/>
            <person name="Salamov A."/>
            <person name="Terry A."/>
            <person name="Shapiro H."/>
            <person name="Lindquist E."/>
            <person name="Kapitonov V.V."/>
            <person name="Jurka J."/>
            <person name="Genikhovich G."/>
            <person name="Grigoriev I.V."/>
            <person name="Lucas S.M."/>
            <person name="Steele R.E."/>
            <person name="Finnerty J.R."/>
            <person name="Technau U."/>
            <person name="Martindale M.Q."/>
            <person name="Rokhsar D.S."/>
        </authorList>
    </citation>
    <scope>NUCLEOTIDE SEQUENCE [LARGE SCALE GENOMIC DNA]</scope>
    <source>
        <strain evidence="4">CH2 X CH6</strain>
    </source>
</reference>
<proteinExistence type="predicted"/>
<dbReference type="Gene3D" id="3.30.710.10">
    <property type="entry name" value="Potassium Channel Kv1.1, Chain A"/>
    <property type="match status" value="1"/>
</dbReference>
<dbReference type="SMART" id="SM00225">
    <property type="entry name" value="BTB"/>
    <property type="match status" value="1"/>
</dbReference>
<dbReference type="Pfam" id="PF00651">
    <property type="entry name" value="BTB"/>
    <property type="match status" value="1"/>
</dbReference>
<dbReference type="PANTHER" id="PTHR22743:SF165">
    <property type="entry name" value="BTB AND MATH DOMAIN CONTAINING-RELATED"/>
    <property type="match status" value="1"/>
</dbReference>
<dbReference type="EMBL" id="DS469518">
    <property type="protein sequence ID" value="EDO47648.1"/>
    <property type="molecule type" value="Genomic_DNA"/>
</dbReference>
<dbReference type="Proteomes" id="UP000001593">
    <property type="component" value="Unassembled WGS sequence"/>
</dbReference>
<evidence type="ECO:0000313" key="4">
    <source>
        <dbReference type="Proteomes" id="UP000001593"/>
    </source>
</evidence>
<dbReference type="InterPro" id="IPR052664">
    <property type="entry name" value="BTB-MATH_domain_protein"/>
</dbReference>
<dbReference type="AlphaFoldDB" id="A7RLR1"/>